<dbReference type="InterPro" id="IPR012467">
    <property type="entry name" value="DUF1684"/>
</dbReference>
<sequence>MTASPDFTAAHADWVQSRMAKLKAADGWLNIVGRWWLTPGAPVTLGRGAGHDVTLDAGPEDLGRLTLNPDDTASFEPAAGGAPVALDLKAGQSRWHADRFLLEITSINDLRSLRIRDTESDAAAGLAAIPRFPLDPALRIRARWEALPQPISLTLDTIVGIPTQVPVTHVAHLQLGGHDMSLLPTYGSADRPQFVLRDLTSLDDTYAKARFVFGEEVTADSVVIDFNRAINPPCAFTPYAICPLPPRENLFPVRIEAGERRVA</sequence>
<dbReference type="PANTHER" id="PTHR41913">
    <property type="entry name" value="DUF1684 DOMAIN-CONTAINING PROTEIN"/>
    <property type="match status" value="1"/>
</dbReference>
<evidence type="ECO:0000313" key="2">
    <source>
        <dbReference type="Proteomes" id="UP000285908"/>
    </source>
</evidence>
<name>A0A438AJT6_9RHOB</name>
<accession>A0A438AJT6</accession>
<keyword evidence="2" id="KW-1185">Reference proteome</keyword>
<dbReference type="Pfam" id="PF07920">
    <property type="entry name" value="DUF1684"/>
    <property type="match status" value="1"/>
</dbReference>
<dbReference type="PANTHER" id="PTHR41913:SF1">
    <property type="entry name" value="DUF1684 DOMAIN-CONTAINING PROTEIN"/>
    <property type="match status" value="1"/>
</dbReference>
<dbReference type="OrthoDB" id="5493262at2"/>
<proteinExistence type="predicted"/>
<organism evidence="1 2">
    <name type="scientific">Mesobaculum littorinae</name>
    <dbReference type="NCBI Taxonomy" id="2486419"/>
    <lineage>
        <taxon>Bacteria</taxon>
        <taxon>Pseudomonadati</taxon>
        <taxon>Pseudomonadota</taxon>
        <taxon>Alphaproteobacteria</taxon>
        <taxon>Rhodobacterales</taxon>
        <taxon>Roseobacteraceae</taxon>
        <taxon>Mesobaculum</taxon>
    </lineage>
</organism>
<dbReference type="RefSeq" id="WP_127906140.1">
    <property type="nucleotide sequence ID" value="NZ_RQXX01000002.1"/>
</dbReference>
<dbReference type="AlphaFoldDB" id="A0A438AJT6"/>
<dbReference type="EMBL" id="RQXX01000002">
    <property type="protein sequence ID" value="RVV98906.1"/>
    <property type="molecule type" value="Genomic_DNA"/>
</dbReference>
<gene>
    <name evidence="1" type="ORF">EKE94_08440</name>
</gene>
<protein>
    <submittedName>
        <fullName evidence="1">DUF1684 domain-containing protein</fullName>
    </submittedName>
</protein>
<evidence type="ECO:0000313" key="1">
    <source>
        <dbReference type="EMBL" id="RVV98906.1"/>
    </source>
</evidence>
<reference evidence="1 2" key="1">
    <citation type="submission" date="2018-11" db="EMBL/GenBank/DDBJ databases">
        <title>Mesobaculum littorinae gen. nov., sp. nov., isolated from Littorina scabra that represents a novel genus of the order Rhodobacteraceae.</title>
        <authorList>
            <person name="Li F."/>
        </authorList>
    </citation>
    <scope>NUCLEOTIDE SEQUENCE [LARGE SCALE GENOMIC DNA]</scope>
    <source>
        <strain evidence="1 2">M0103</strain>
    </source>
</reference>
<comment type="caution">
    <text evidence="1">The sequence shown here is derived from an EMBL/GenBank/DDBJ whole genome shotgun (WGS) entry which is preliminary data.</text>
</comment>
<dbReference type="Proteomes" id="UP000285908">
    <property type="component" value="Unassembled WGS sequence"/>
</dbReference>